<proteinExistence type="predicted"/>
<evidence type="ECO:0000256" key="3">
    <source>
        <dbReference type="ARBA" id="ARBA00023163"/>
    </source>
</evidence>
<dbReference type="PANTHER" id="PTHR46796:SF12">
    <property type="entry name" value="HTH-TYPE DNA-BINDING TRANSCRIPTIONAL ACTIVATOR EUTR"/>
    <property type="match status" value="1"/>
</dbReference>
<dbReference type="InterPro" id="IPR035418">
    <property type="entry name" value="AraC-bd_2"/>
</dbReference>
<name>A0A2T0U6E2_9MICO</name>
<dbReference type="OrthoDB" id="5464689at2"/>
<dbReference type="InterPro" id="IPR018060">
    <property type="entry name" value="HTH_AraC"/>
</dbReference>
<dbReference type="PROSITE" id="PS01124">
    <property type="entry name" value="HTH_ARAC_FAMILY_2"/>
    <property type="match status" value="1"/>
</dbReference>
<feature type="compositionally biased region" description="Low complexity" evidence="4">
    <location>
        <begin position="1"/>
        <end position="22"/>
    </location>
</feature>
<dbReference type="EMBL" id="PVTI01000027">
    <property type="protein sequence ID" value="PRY53481.1"/>
    <property type="molecule type" value="Genomic_DNA"/>
</dbReference>
<dbReference type="SMART" id="SM00342">
    <property type="entry name" value="HTH_ARAC"/>
    <property type="match status" value="1"/>
</dbReference>
<keyword evidence="7" id="KW-1185">Reference proteome</keyword>
<protein>
    <submittedName>
        <fullName evidence="6">AraC-like DNA-binding protein</fullName>
    </submittedName>
</protein>
<dbReference type="Pfam" id="PF14525">
    <property type="entry name" value="AraC_binding_2"/>
    <property type="match status" value="1"/>
</dbReference>
<dbReference type="PANTHER" id="PTHR46796">
    <property type="entry name" value="HTH-TYPE TRANSCRIPTIONAL ACTIVATOR RHAS-RELATED"/>
    <property type="match status" value="1"/>
</dbReference>
<evidence type="ECO:0000313" key="7">
    <source>
        <dbReference type="Proteomes" id="UP000237822"/>
    </source>
</evidence>
<evidence type="ECO:0000259" key="5">
    <source>
        <dbReference type="PROSITE" id="PS01124"/>
    </source>
</evidence>
<dbReference type="SUPFAM" id="SSF46689">
    <property type="entry name" value="Homeodomain-like"/>
    <property type="match status" value="2"/>
</dbReference>
<evidence type="ECO:0000256" key="2">
    <source>
        <dbReference type="ARBA" id="ARBA00023125"/>
    </source>
</evidence>
<dbReference type="Pfam" id="PF12833">
    <property type="entry name" value="HTH_18"/>
    <property type="match status" value="1"/>
</dbReference>
<evidence type="ECO:0000313" key="6">
    <source>
        <dbReference type="EMBL" id="PRY53481.1"/>
    </source>
</evidence>
<dbReference type="GO" id="GO:0043565">
    <property type="term" value="F:sequence-specific DNA binding"/>
    <property type="evidence" value="ECO:0007669"/>
    <property type="project" value="InterPro"/>
</dbReference>
<sequence length="348" mass="37713">MSSSSSPSGTSSRSVTSSRTGTAPDYQEPVRNRFASAEADEVYQLLRQTYGPNQPIQLAAPQGEFAFGSDAVNVNPAAPLRVERMWNTAPMAAHAHPVEMFVAVMAREGGLQVSMGGDEIRLAAGDCLAYATDRPSRVAWQGGQITLVALPLAVVADVARLDDSASPASLFGQSRAAAPRLAHHWRRVTEHVEQELRTTHSALGHPLVAAETTRMLAATALTTFPNAPTTEDWFESGGASTPSTVRRAEEFIEANAHRPLTVAEIAAGASIGVRGLQQAFARHRHTTPMAHLRRVRLERAHRDLQLGHPSRGDTVRDIAGRWGFGRPDRFAALYRETYGTTPRETLRS</sequence>
<dbReference type="InterPro" id="IPR009057">
    <property type="entry name" value="Homeodomain-like_sf"/>
</dbReference>
<feature type="domain" description="HTH araC/xylS-type" evidence="5">
    <location>
        <begin position="246"/>
        <end position="348"/>
    </location>
</feature>
<feature type="region of interest" description="Disordered" evidence="4">
    <location>
        <begin position="1"/>
        <end position="31"/>
    </location>
</feature>
<keyword evidence="1" id="KW-0805">Transcription regulation</keyword>
<accession>A0A2T0U6E2</accession>
<dbReference type="GO" id="GO:0003700">
    <property type="term" value="F:DNA-binding transcription factor activity"/>
    <property type="evidence" value="ECO:0007669"/>
    <property type="project" value="InterPro"/>
</dbReference>
<evidence type="ECO:0000256" key="1">
    <source>
        <dbReference type="ARBA" id="ARBA00023015"/>
    </source>
</evidence>
<dbReference type="RefSeq" id="WP_106298623.1">
    <property type="nucleotide sequence ID" value="NZ_PVTI01000027.1"/>
</dbReference>
<evidence type="ECO:0000256" key="4">
    <source>
        <dbReference type="SAM" id="MobiDB-lite"/>
    </source>
</evidence>
<organism evidence="6 7">
    <name type="scientific">Knoellia remsis</name>
    <dbReference type="NCBI Taxonomy" id="407159"/>
    <lineage>
        <taxon>Bacteria</taxon>
        <taxon>Bacillati</taxon>
        <taxon>Actinomycetota</taxon>
        <taxon>Actinomycetes</taxon>
        <taxon>Micrococcales</taxon>
        <taxon>Intrasporangiaceae</taxon>
        <taxon>Knoellia</taxon>
    </lineage>
</organism>
<comment type="caution">
    <text evidence="6">The sequence shown here is derived from an EMBL/GenBank/DDBJ whole genome shotgun (WGS) entry which is preliminary data.</text>
</comment>
<keyword evidence="2 6" id="KW-0238">DNA-binding</keyword>
<keyword evidence="3" id="KW-0804">Transcription</keyword>
<dbReference type="InterPro" id="IPR050204">
    <property type="entry name" value="AraC_XylS_family_regulators"/>
</dbReference>
<dbReference type="Proteomes" id="UP000237822">
    <property type="component" value="Unassembled WGS sequence"/>
</dbReference>
<gene>
    <name evidence="6" type="ORF">BCF74_12725</name>
</gene>
<dbReference type="AlphaFoldDB" id="A0A2T0U6E2"/>
<dbReference type="Gene3D" id="1.10.10.60">
    <property type="entry name" value="Homeodomain-like"/>
    <property type="match status" value="1"/>
</dbReference>
<reference evidence="6 7" key="1">
    <citation type="submission" date="2018-03" db="EMBL/GenBank/DDBJ databases">
        <title>Genomic Encyclopedia of Archaeal and Bacterial Type Strains, Phase II (KMG-II): from individual species to whole genera.</title>
        <authorList>
            <person name="Goeker M."/>
        </authorList>
    </citation>
    <scope>NUCLEOTIDE SEQUENCE [LARGE SCALE GENOMIC DNA]</scope>
    <source>
        <strain evidence="6 7">ATCC BAA-1496</strain>
    </source>
</reference>